<dbReference type="GO" id="GO:0008320">
    <property type="term" value="F:protein transmembrane transporter activity"/>
    <property type="evidence" value="ECO:0007669"/>
    <property type="project" value="InterPro"/>
</dbReference>
<keyword evidence="6 10" id="KW-1133">Transmembrane helix</keyword>
<keyword evidence="8 10" id="KW-0472">Membrane</keyword>
<evidence type="ECO:0000256" key="3">
    <source>
        <dbReference type="ARBA" id="ARBA00022475"/>
    </source>
</evidence>
<dbReference type="Gene3D" id="1.20.5.3310">
    <property type="match status" value="1"/>
</dbReference>
<dbReference type="NCBIfam" id="TIGR01410">
    <property type="entry name" value="tatB"/>
    <property type="match status" value="1"/>
</dbReference>
<dbReference type="AlphaFoldDB" id="A0A2U3QFG2"/>
<organism evidence="11 12">
    <name type="scientific">Candidatus Sulfobium mesophilum</name>
    <dbReference type="NCBI Taxonomy" id="2016548"/>
    <lineage>
        <taxon>Bacteria</taxon>
        <taxon>Pseudomonadati</taxon>
        <taxon>Nitrospirota</taxon>
        <taxon>Nitrospiria</taxon>
        <taxon>Nitrospirales</taxon>
        <taxon>Nitrospiraceae</taxon>
        <taxon>Candidatus Sulfobium</taxon>
    </lineage>
</organism>
<dbReference type="PANTHER" id="PTHR33162:SF1">
    <property type="entry name" value="SEC-INDEPENDENT PROTEIN TRANSLOCASE PROTEIN TATA, CHLOROPLASTIC"/>
    <property type="match status" value="1"/>
</dbReference>
<protein>
    <submittedName>
        <fullName evidence="11">Sec-independent protein translocase protein TatB</fullName>
    </submittedName>
</protein>
<accession>A0A2U3QFG2</accession>
<keyword evidence="4 10" id="KW-0812">Transmembrane</keyword>
<dbReference type="OrthoDB" id="9816005at2"/>
<keyword evidence="12" id="KW-1185">Reference proteome</keyword>
<proteinExistence type="predicted"/>
<reference evidence="12" key="1">
    <citation type="submission" date="2018-03" db="EMBL/GenBank/DDBJ databases">
        <authorList>
            <person name="Zecchin S."/>
        </authorList>
    </citation>
    <scope>NUCLEOTIDE SEQUENCE [LARGE SCALE GENOMIC DNA]</scope>
</reference>
<evidence type="ECO:0000256" key="5">
    <source>
        <dbReference type="ARBA" id="ARBA00022927"/>
    </source>
</evidence>
<evidence type="ECO:0000256" key="4">
    <source>
        <dbReference type="ARBA" id="ARBA00022692"/>
    </source>
</evidence>
<evidence type="ECO:0000256" key="7">
    <source>
        <dbReference type="ARBA" id="ARBA00023010"/>
    </source>
</evidence>
<keyword evidence="2" id="KW-0813">Transport</keyword>
<name>A0A2U3QFG2_9BACT</name>
<dbReference type="InterPro" id="IPR003369">
    <property type="entry name" value="TatA/B/E"/>
</dbReference>
<evidence type="ECO:0000256" key="10">
    <source>
        <dbReference type="SAM" id="Phobius"/>
    </source>
</evidence>
<keyword evidence="3" id="KW-1003">Cell membrane</keyword>
<comment type="subcellular location">
    <subcellularLocation>
        <location evidence="1">Membrane</location>
        <topology evidence="1">Single-pass membrane protein</topology>
    </subcellularLocation>
</comment>
<keyword evidence="7" id="KW-0811">Translocation</keyword>
<dbReference type="Pfam" id="PF02416">
    <property type="entry name" value="TatA_B_E"/>
    <property type="match status" value="1"/>
</dbReference>
<dbReference type="EMBL" id="OUUY01000063">
    <property type="protein sequence ID" value="SPQ00166.1"/>
    <property type="molecule type" value="Genomic_DNA"/>
</dbReference>
<evidence type="ECO:0000313" key="11">
    <source>
        <dbReference type="EMBL" id="SPQ00166.1"/>
    </source>
</evidence>
<evidence type="ECO:0000256" key="9">
    <source>
        <dbReference type="SAM" id="MobiDB-lite"/>
    </source>
</evidence>
<evidence type="ECO:0000313" key="12">
    <source>
        <dbReference type="Proteomes" id="UP000245125"/>
    </source>
</evidence>
<feature type="transmembrane region" description="Helical" evidence="10">
    <location>
        <begin position="6"/>
        <end position="25"/>
    </location>
</feature>
<dbReference type="GO" id="GO:0043953">
    <property type="term" value="P:protein transport by the Tat complex"/>
    <property type="evidence" value="ECO:0007669"/>
    <property type="project" value="InterPro"/>
</dbReference>
<keyword evidence="5" id="KW-0653">Protein transport</keyword>
<feature type="compositionally biased region" description="Basic and acidic residues" evidence="9">
    <location>
        <begin position="49"/>
        <end position="89"/>
    </location>
</feature>
<evidence type="ECO:0000256" key="1">
    <source>
        <dbReference type="ARBA" id="ARBA00004167"/>
    </source>
</evidence>
<gene>
    <name evidence="11" type="ORF">NBG4_190009</name>
</gene>
<evidence type="ECO:0000256" key="6">
    <source>
        <dbReference type="ARBA" id="ARBA00022989"/>
    </source>
</evidence>
<dbReference type="Proteomes" id="UP000245125">
    <property type="component" value="Unassembled WGS sequence"/>
</dbReference>
<dbReference type="PANTHER" id="PTHR33162">
    <property type="entry name" value="SEC-INDEPENDENT PROTEIN TRANSLOCASE PROTEIN TATA, CHLOROPLASTIC"/>
    <property type="match status" value="1"/>
</dbReference>
<evidence type="ECO:0000256" key="2">
    <source>
        <dbReference type="ARBA" id="ARBA00022448"/>
    </source>
</evidence>
<sequence>MFDIGLQELVIIFLVALLVFGPERLPEVARTMGRWFGEIGKSIQTARTQMEREFHESEMKTGGETETTQKVDDAKSKDGNVSGDEKREG</sequence>
<dbReference type="InterPro" id="IPR018448">
    <property type="entry name" value="TatB"/>
</dbReference>
<evidence type="ECO:0000256" key="8">
    <source>
        <dbReference type="ARBA" id="ARBA00023136"/>
    </source>
</evidence>
<feature type="region of interest" description="Disordered" evidence="9">
    <location>
        <begin position="46"/>
        <end position="89"/>
    </location>
</feature>
<dbReference type="PRINTS" id="PR01506">
    <property type="entry name" value="TATBPROTEIN"/>
</dbReference>
<dbReference type="GO" id="GO:0016020">
    <property type="term" value="C:membrane"/>
    <property type="evidence" value="ECO:0007669"/>
    <property type="project" value="UniProtKB-SubCell"/>
</dbReference>